<reference evidence="1 2" key="1">
    <citation type="submission" date="2019-08" db="EMBL/GenBank/DDBJ databases">
        <title>Prosopis cineraria nodule microbiome.</title>
        <authorList>
            <person name="Ali R."/>
            <person name="Chaluvadi S.R."/>
            <person name="Wang X."/>
        </authorList>
    </citation>
    <scope>NUCLEOTIDE SEQUENCE [LARGE SCALE GENOMIC DNA]</scope>
    <source>
        <strain evidence="1 2">BG7</strain>
    </source>
</reference>
<dbReference type="Proteomes" id="UP000326881">
    <property type="component" value="Chromosome"/>
</dbReference>
<keyword evidence="2" id="KW-1185">Reference proteome</keyword>
<gene>
    <name evidence="1" type="ORF">FZ934_15530</name>
</gene>
<dbReference type="AlphaFoldDB" id="A0A5Q0C8Q8"/>
<dbReference type="PANTHER" id="PTHR47623:SF1">
    <property type="entry name" value="OS09G0287300 PROTEIN"/>
    <property type="match status" value="1"/>
</dbReference>
<dbReference type="Gene3D" id="3.40.50.1240">
    <property type="entry name" value="Phosphoglycerate mutase-like"/>
    <property type="match status" value="1"/>
</dbReference>
<sequence length="174" mass="18811">MSSKQNSRHLYLLRHAKSAWPEGIDDHDRPLAERGRKAVPLIAAFMADHKIRPDLALVSTARRTQETWDLLAANLAKAPTKRDAADLYEADASAIATLLRSIDPSVESLLVIGHNPGLQDFALDLVGGGETGARTRMAEKFPTAGLAVIRIGAWQSLSPASGHLEAFVTPRMLG</sequence>
<dbReference type="CDD" id="cd07067">
    <property type="entry name" value="HP_PGM_like"/>
    <property type="match status" value="1"/>
</dbReference>
<evidence type="ECO:0000313" key="2">
    <source>
        <dbReference type="Proteomes" id="UP000326881"/>
    </source>
</evidence>
<dbReference type="SMART" id="SM00855">
    <property type="entry name" value="PGAM"/>
    <property type="match status" value="1"/>
</dbReference>
<evidence type="ECO:0000313" key="1">
    <source>
        <dbReference type="EMBL" id="QFY61685.1"/>
    </source>
</evidence>
<dbReference type="EMBL" id="CP043498">
    <property type="protein sequence ID" value="QFY61685.1"/>
    <property type="molecule type" value="Genomic_DNA"/>
</dbReference>
<dbReference type="InterPro" id="IPR013078">
    <property type="entry name" value="His_Pase_superF_clade-1"/>
</dbReference>
<accession>A0A5Q0C8Q8</accession>
<dbReference type="InterPro" id="IPR029033">
    <property type="entry name" value="His_PPase_superfam"/>
</dbReference>
<dbReference type="Pfam" id="PF00300">
    <property type="entry name" value="His_Phos_1"/>
    <property type="match status" value="1"/>
</dbReference>
<organism evidence="1 2">
    <name type="scientific">Rhizobium grahamii</name>
    <dbReference type="NCBI Taxonomy" id="1120045"/>
    <lineage>
        <taxon>Bacteria</taxon>
        <taxon>Pseudomonadati</taxon>
        <taxon>Pseudomonadota</taxon>
        <taxon>Alphaproteobacteria</taxon>
        <taxon>Hyphomicrobiales</taxon>
        <taxon>Rhizobiaceae</taxon>
        <taxon>Rhizobium/Agrobacterium group</taxon>
        <taxon>Rhizobium</taxon>
    </lineage>
</organism>
<name>A0A5Q0C8Q8_9HYPH</name>
<protein>
    <submittedName>
        <fullName evidence="1">Histidine phosphatase family protein</fullName>
    </submittedName>
</protein>
<dbReference type="RefSeq" id="WP_153271782.1">
    <property type="nucleotide sequence ID" value="NZ_CP043498.1"/>
</dbReference>
<dbReference type="KEGG" id="rgr:FZ934_15530"/>
<dbReference type="PANTHER" id="PTHR47623">
    <property type="entry name" value="OS09G0287300 PROTEIN"/>
    <property type="match status" value="1"/>
</dbReference>
<dbReference type="SUPFAM" id="SSF53254">
    <property type="entry name" value="Phosphoglycerate mutase-like"/>
    <property type="match status" value="1"/>
</dbReference>
<proteinExistence type="predicted"/>
<dbReference type="OrthoDB" id="9810154at2"/>